<dbReference type="Pfam" id="PF05929">
    <property type="entry name" value="Phage_GPO"/>
    <property type="match status" value="1"/>
</dbReference>
<dbReference type="InterPro" id="IPR009228">
    <property type="entry name" value="Capsid_scaffold_GpO"/>
</dbReference>
<evidence type="ECO:0000256" key="1">
    <source>
        <dbReference type="SAM" id="MobiDB-lite"/>
    </source>
</evidence>
<dbReference type="GO" id="GO:0019069">
    <property type="term" value="P:viral capsid assembly"/>
    <property type="evidence" value="ECO:0007669"/>
    <property type="project" value="InterPro"/>
</dbReference>
<evidence type="ECO:0000313" key="2">
    <source>
        <dbReference type="EMBL" id="BAH15160.1"/>
    </source>
</evidence>
<sequence>MVVIVIPALLVPVQRPQDVLPQLRDLRLRKEVLLLAHLLFRLGGRRAVVQLLQLARQQVDFLEVAAALLVLAGQLYQARINRGGYALDRWRFIPFVALLPGVNRVLVDTHQARDFRRRVALPVKLSCAVPSECFLNRHCLPHVLPGRLTRARGGFLAVPAVAVLRQQQRVETVPDALPSSPGTQQNREQADMASTTSTRKKFRVMTSGVTIDGRQVTRDQIHAMAASYNPSVYGARVNIEHYLSPFPDSTFCAMGDVMALSAEDISDGPLTGEAALYAEIEPTARMKTMTDDGKKIYSSVEIHPKFSLTNGPYLVGLAMTDTPASLGTDKLKFAAEKRGEIMRFNTADAEPTMFTAAFEAELMQADQSRSTTGNEWFSRVMGILGKGKKTDDERFSQVHQAVEAVAQSQADLTDQFSATAQESASNTQAIAKLAADLAAMQQKVETTDGNFNRRPPAGGGGNAQLADY</sequence>
<protein>
    <submittedName>
        <fullName evidence="2">Scaffolding protein</fullName>
    </submittedName>
</protein>
<feature type="compositionally biased region" description="Polar residues" evidence="1">
    <location>
        <begin position="180"/>
        <end position="197"/>
    </location>
</feature>
<organismHost>
    <name type="scientific">Serratia marcescens</name>
    <dbReference type="NCBI Taxonomy" id="615"/>
</organismHost>
<organism evidence="2">
    <name type="scientific">Serratia phage KSP20</name>
    <name type="common">Serratia marcescens bacteriophage KSP20</name>
    <dbReference type="NCBI Taxonomy" id="552527"/>
    <lineage>
        <taxon>Viruses</taxon>
        <taxon>Duplodnaviria</taxon>
        <taxon>Heunggongvirae</taxon>
        <taxon>Uroviricota</taxon>
        <taxon>Caudoviricetes</taxon>
        <taxon>Peduoviridae</taxon>
    </lineage>
</organism>
<dbReference type="EMBL" id="AB452989">
    <property type="protein sequence ID" value="BAH15160.1"/>
    <property type="molecule type" value="Genomic_DNA"/>
</dbReference>
<reference evidence="2" key="1">
    <citation type="journal article" date="2009" name="FEMS Microbiol. Lett.">
        <title>Morphological and genetic analysis of three bacteriophages of Serratia marcescens isolated from environmental water.</title>
        <authorList>
            <person name="Matsushita K."/>
            <person name="Uchiyama J."/>
            <person name="Kato S."/>
            <person name="Ujihara T."/>
            <person name="Hoshiba H."/>
            <person name="Sugihara S."/>
            <person name="Muraoka A."/>
            <person name="Wakiguchi H."/>
            <person name="Matsuzaki S."/>
        </authorList>
    </citation>
    <scope>NUCLEOTIDE SEQUENCE</scope>
    <source>
        <strain evidence="2">KSP20</strain>
    </source>
</reference>
<proteinExistence type="predicted"/>
<feature type="region of interest" description="Disordered" evidence="1">
    <location>
        <begin position="172"/>
        <end position="199"/>
    </location>
</feature>
<feature type="region of interest" description="Disordered" evidence="1">
    <location>
        <begin position="446"/>
        <end position="468"/>
    </location>
</feature>
<accession>B9A7B4</accession>
<name>B9A7B4_BPSK2</name>